<evidence type="ECO:0000256" key="5">
    <source>
        <dbReference type="ARBA" id="ARBA00035648"/>
    </source>
</evidence>
<protein>
    <submittedName>
        <fullName evidence="8">TIGR00255 family protein</fullName>
    </submittedName>
</protein>
<dbReference type="PANTHER" id="PTHR30636">
    <property type="entry name" value="UPF0701 PROTEIN YICC"/>
    <property type="match status" value="1"/>
</dbReference>
<dbReference type="RefSeq" id="WP_091494416.1">
    <property type="nucleotide sequence ID" value="NZ_FODJ01000001.1"/>
</dbReference>
<evidence type="ECO:0000259" key="7">
    <source>
        <dbReference type="Pfam" id="PF08340"/>
    </source>
</evidence>
<dbReference type="NCBIfam" id="TIGR00255">
    <property type="entry name" value="YicC/YloC family endoribonuclease"/>
    <property type="match status" value="1"/>
</dbReference>
<keyword evidence="2" id="KW-0540">Nuclease</keyword>
<evidence type="ECO:0000313" key="8">
    <source>
        <dbReference type="EMBL" id="SEN61515.1"/>
    </source>
</evidence>
<organism evidence="8 9">
    <name type="scientific">Amphibacillus marinus</name>
    <dbReference type="NCBI Taxonomy" id="872970"/>
    <lineage>
        <taxon>Bacteria</taxon>
        <taxon>Bacillati</taxon>
        <taxon>Bacillota</taxon>
        <taxon>Bacilli</taxon>
        <taxon>Bacillales</taxon>
        <taxon>Bacillaceae</taxon>
        <taxon>Amphibacillus</taxon>
    </lineage>
</organism>
<dbReference type="OrthoDB" id="9771229at2"/>
<evidence type="ECO:0000259" key="6">
    <source>
        <dbReference type="Pfam" id="PF03755"/>
    </source>
</evidence>
<evidence type="ECO:0000256" key="4">
    <source>
        <dbReference type="ARBA" id="ARBA00022801"/>
    </source>
</evidence>
<dbReference type="Pfam" id="PF03755">
    <property type="entry name" value="YicC-like_N"/>
    <property type="match status" value="1"/>
</dbReference>
<dbReference type="InterPro" id="IPR013551">
    <property type="entry name" value="YicC-like_C"/>
</dbReference>
<feature type="domain" description="Endoribonuclease YicC-like N-terminal" evidence="6">
    <location>
        <begin position="3"/>
        <end position="155"/>
    </location>
</feature>
<comment type="cofactor">
    <cofactor evidence="1">
        <name>a divalent metal cation</name>
        <dbReference type="ChEBI" id="CHEBI:60240"/>
    </cofactor>
</comment>
<keyword evidence="3" id="KW-0255">Endonuclease</keyword>
<comment type="similarity">
    <text evidence="5">Belongs to the YicC/YloC family.</text>
</comment>
<dbReference type="InterPro" id="IPR005229">
    <property type="entry name" value="YicC/YloC-like"/>
</dbReference>
<dbReference type="GO" id="GO:0016787">
    <property type="term" value="F:hydrolase activity"/>
    <property type="evidence" value="ECO:0007669"/>
    <property type="project" value="UniProtKB-KW"/>
</dbReference>
<dbReference type="GO" id="GO:0004521">
    <property type="term" value="F:RNA endonuclease activity"/>
    <property type="evidence" value="ECO:0007669"/>
    <property type="project" value="InterPro"/>
</dbReference>
<dbReference type="PANTHER" id="PTHR30636:SF3">
    <property type="entry name" value="UPF0701 PROTEIN YICC"/>
    <property type="match status" value="1"/>
</dbReference>
<keyword evidence="9" id="KW-1185">Reference proteome</keyword>
<reference evidence="8 9" key="1">
    <citation type="submission" date="2016-10" db="EMBL/GenBank/DDBJ databases">
        <authorList>
            <person name="de Groot N.N."/>
        </authorList>
    </citation>
    <scope>NUCLEOTIDE SEQUENCE [LARGE SCALE GENOMIC DNA]</scope>
    <source>
        <strain evidence="8 9">CGMCC 1.10434</strain>
    </source>
</reference>
<accession>A0A1H8I038</accession>
<dbReference type="Pfam" id="PF08340">
    <property type="entry name" value="YicC-like_C"/>
    <property type="match status" value="1"/>
</dbReference>
<dbReference type="InterPro" id="IPR013527">
    <property type="entry name" value="YicC-like_N"/>
</dbReference>
<dbReference type="Proteomes" id="UP000199300">
    <property type="component" value="Unassembled WGS sequence"/>
</dbReference>
<gene>
    <name evidence="8" type="ORF">SAMN04488134_101480</name>
</gene>
<feature type="domain" description="Endoribonuclease YicC-like C-terminal" evidence="7">
    <location>
        <begin position="176"/>
        <end position="293"/>
    </location>
</feature>
<dbReference type="STRING" id="872970.SAMN04488134_101480"/>
<evidence type="ECO:0000256" key="1">
    <source>
        <dbReference type="ARBA" id="ARBA00001968"/>
    </source>
</evidence>
<evidence type="ECO:0000256" key="2">
    <source>
        <dbReference type="ARBA" id="ARBA00022722"/>
    </source>
</evidence>
<evidence type="ECO:0000313" key="9">
    <source>
        <dbReference type="Proteomes" id="UP000199300"/>
    </source>
</evidence>
<name>A0A1H8I038_9BACI</name>
<dbReference type="AlphaFoldDB" id="A0A1H8I038"/>
<evidence type="ECO:0000256" key="3">
    <source>
        <dbReference type="ARBA" id="ARBA00022759"/>
    </source>
</evidence>
<sequence length="293" mass="33596">MLNSMTGYGSVTVSVEYGEAVIEIKTVNHRFLDIVVNADRSLQMIESQIKPIIKKFFNRGRVELFIHIDQQLIKTQALKPNWAMLDQYNQFINDLSSHYADNANQLISKLPDFDHTFSIKEADQINEPIIASILAAVETACVQVNEMRKIEGSKLTLELKDRFNQIDNLINQMTQLRGQVKEQHFLRMKERMELLLSTQGLDYTDRFYHELAILAEKGDITEELVRIDSHLSQSRGLLAQAGVVGRKLDFIVQELMREANTIGSKANDSRISEYVIELKSALEKIKEQVQNIE</sequence>
<keyword evidence="4" id="KW-0378">Hydrolase</keyword>
<proteinExistence type="inferred from homology"/>
<dbReference type="EMBL" id="FODJ01000001">
    <property type="protein sequence ID" value="SEN61515.1"/>
    <property type="molecule type" value="Genomic_DNA"/>
</dbReference>